<feature type="region of interest" description="Disordered" evidence="1">
    <location>
        <begin position="1"/>
        <end position="30"/>
    </location>
</feature>
<dbReference type="EMBL" id="JBBWWR010000008">
    <property type="protein sequence ID" value="KAK8962428.1"/>
    <property type="molecule type" value="Genomic_DNA"/>
</dbReference>
<evidence type="ECO:0000313" key="3">
    <source>
        <dbReference type="Proteomes" id="UP001412067"/>
    </source>
</evidence>
<gene>
    <name evidence="2" type="ORF">KSP40_PGU022152</name>
</gene>
<dbReference type="Proteomes" id="UP001412067">
    <property type="component" value="Unassembled WGS sequence"/>
</dbReference>
<evidence type="ECO:0000313" key="2">
    <source>
        <dbReference type="EMBL" id="KAK8962428.1"/>
    </source>
</evidence>
<comment type="caution">
    <text evidence="2">The sequence shown here is derived from an EMBL/GenBank/DDBJ whole genome shotgun (WGS) entry which is preliminary data.</text>
</comment>
<accession>A0ABR2ME63</accession>
<organism evidence="2 3">
    <name type="scientific">Platanthera guangdongensis</name>
    <dbReference type="NCBI Taxonomy" id="2320717"/>
    <lineage>
        <taxon>Eukaryota</taxon>
        <taxon>Viridiplantae</taxon>
        <taxon>Streptophyta</taxon>
        <taxon>Embryophyta</taxon>
        <taxon>Tracheophyta</taxon>
        <taxon>Spermatophyta</taxon>
        <taxon>Magnoliopsida</taxon>
        <taxon>Liliopsida</taxon>
        <taxon>Asparagales</taxon>
        <taxon>Orchidaceae</taxon>
        <taxon>Orchidoideae</taxon>
        <taxon>Orchideae</taxon>
        <taxon>Orchidinae</taxon>
        <taxon>Platanthera</taxon>
    </lineage>
</organism>
<protein>
    <submittedName>
        <fullName evidence="2">Uncharacterized protein</fullName>
    </submittedName>
</protein>
<evidence type="ECO:0000256" key="1">
    <source>
        <dbReference type="SAM" id="MobiDB-lite"/>
    </source>
</evidence>
<keyword evidence="3" id="KW-1185">Reference proteome</keyword>
<proteinExistence type="predicted"/>
<name>A0ABR2ME63_9ASPA</name>
<sequence>MHRGKNRSRKPVEISLAAPKSNHFSSSSTQMPLAFSSNLSIPTPEPCHQHF</sequence>
<reference evidence="2 3" key="1">
    <citation type="journal article" date="2022" name="Nat. Plants">
        <title>Genomes of leafy and leafless Platanthera orchids illuminate the evolution of mycoheterotrophy.</title>
        <authorList>
            <person name="Li M.H."/>
            <person name="Liu K.W."/>
            <person name="Li Z."/>
            <person name="Lu H.C."/>
            <person name="Ye Q.L."/>
            <person name="Zhang D."/>
            <person name="Wang J.Y."/>
            <person name="Li Y.F."/>
            <person name="Zhong Z.M."/>
            <person name="Liu X."/>
            <person name="Yu X."/>
            <person name="Liu D.K."/>
            <person name="Tu X.D."/>
            <person name="Liu B."/>
            <person name="Hao Y."/>
            <person name="Liao X.Y."/>
            <person name="Jiang Y.T."/>
            <person name="Sun W.H."/>
            <person name="Chen J."/>
            <person name="Chen Y.Q."/>
            <person name="Ai Y."/>
            <person name="Zhai J.W."/>
            <person name="Wu S.S."/>
            <person name="Zhou Z."/>
            <person name="Hsiao Y.Y."/>
            <person name="Wu W.L."/>
            <person name="Chen Y.Y."/>
            <person name="Lin Y.F."/>
            <person name="Hsu J.L."/>
            <person name="Li C.Y."/>
            <person name="Wang Z.W."/>
            <person name="Zhao X."/>
            <person name="Zhong W.Y."/>
            <person name="Ma X.K."/>
            <person name="Ma L."/>
            <person name="Huang J."/>
            <person name="Chen G.Z."/>
            <person name="Huang M.Z."/>
            <person name="Huang L."/>
            <person name="Peng D.H."/>
            <person name="Luo Y.B."/>
            <person name="Zou S.Q."/>
            <person name="Chen S.P."/>
            <person name="Lan S."/>
            <person name="Tsai W.C."/>
            <person name="Van de Peer Y."/>
            <person name="Liu Z.J."/>
        </authorList>
    </citation>
    <scope>NUCLEOTIDE SEQUENCE [LARGE SCALE GENOMIC DNA]</scope>
    <source>
        <strain evidence="2">Lor288</strain>
    </source>
</reference>